<protein>
    <recommendedName>
        <fullName evidence="2">AAA+ ATPase domain-containing protein</fullName>
    </recommendedName>
</protein>
<dbReference type="EMBL" id="CAXAMM010012492">
    <property type="protein sequence ID" value="CAK9029014.1"/>
    <property type="molecule type" value="Genomic_DNA"/>
</dbReference>
<accession>A0ABP0KRD8</accession>
<dbReference type="InterPro" id="IPR003593">
    <property type="entry name" value="AAA+_ATPase"/>
</dbReference>
<dbReference type="InterPro" id="IPR047187">
    <property type="entry name" value="SF1_C_Upf1"/>
</dbReference>
<feature type="compositionally biased region" description="Pro residues" evidence="1">
    <location>
        <begin position="127"/>
        <end position="137"/>
    </location>
</feature>
<feature type="compositionally biased region" description="Basic and acidic residues" evidence="1">
    <location>
        <begin position="53"/>
        <end position="64"/>
    </location>
</feature>
<feature type="region of interest" description="Disordered" evidence="1">
    <location>
        <begin position="122"/>
        <end position="166"/>
    </location>
</feature>
<evidence type="ECO:0000259" key="2">
    <source>
        <dbReference type="SMART" id="SM00382"/>
    </source>
</evidence>
<dbReference type="Proteomes" id="UP001642464">
    <property type="component" value="Unassembled WGS sequence"/>
</dbReference>
<sequence length="1096" mass="123631">MLDFAAKRKAPGAGQEWMKKPKPRRENSRQTQKLPVYPRDLDSEDSTTLSKPRTPDRDAYGDARRRSRSHGRRRDSPQRERRRTSRVSQPYEKHTEQQKPVRRLSERDREAAYAAFLKKNMDRVAPPAAPRVAPPAPKASKKKRAKAKVEDRAKAYSKSTPPQDFDDVAQKLSGRSLPELMSRGLFASLTKLCYAVKPLAPLPHHGLLATLLKLPHFVRMSDLDPALHAMLSSTVWTTPQARDYFRHLLWPIMDTFIEESKEAIKRRMVDRPLLNESFLGLIFTEGVKPGELKLKQESLPWNSEGRPLDDSDSVWLTLMNEKPGTFCECSIVNMNPLVLCGDEKNPIFRSVRAGEPARIDKLAPRTTFVRTLCALHCLTEPDRPGGKKQKKEDAQVIDRLPSKFAPSLMLKKLLMPFGPTDEDRYWWAQEEPHLLKDGALDVDPSRTLNDSQLKALESAAENTLTLIQGPPGTGKTTTCVQILRRWAMTFKRPNKSCRILATSGSNIAVDNLVEGLLKENVKVVRIGRPESTRPELAASAVENVAAKMLGVSSLAEVPSFHQRRQALHQAILEAQVVCCTAVTAGGGLLRDIYFPLVLIDEASQATEPATLVPICHGCKQLVLCGDHCQLPPTVKSEKEHSEVLKMSLFERLALTGVKPVMLNVQYRMHPLLSAFPSQAFYEGKLLDAIMQTPVEKPPSWKYKHNLVVVPVFDQESPKGTSHMNEGEAEVLVKHLEDYLENGGSEESIGVISPYDSQVKLLRRMLKSRHIKTGLQGVEVNSVDGFQGREKEVIMISTVRSNEQNTTGFVRDWRRVNVAMTRAKPFGMLYWLCATHAHWHEISTLGPLAIELLDLEIRPRDDRMSFAARLALGFCLWQCLWHFQLSMSYTVPPALLELLARRSRSPVLYFAGSFNPAHAGHLEAINEAKRQVAKKHREAPIVLVAPKSDERLAEKMKAAGSFLFPYAERVKLFQSLLRCNGAHDVVFDGHWRHFTGDAREIRVATDRAFEALGCEVFRVMGEDRVKDHGLEDDPFVLPSVRANSMSSTEIRRLLVEDAQALDSMCGDYMAECYRRSFQSSRRICWAFFLCSLYGFHC</sequence>
<dbReference type="InterPro" id="IPR004821">
    <property type="entry name" value="Cyt_trans-like"/>
</dbReference>
<dbReference type="InterPro" id="IPR041679">
    <property type="entry name" value="DNA2/NAM7-like_C"/>
</dbReference>
<dbReference type="PANTHER" id="PTHR10887">
    <property type="entry name" value="DNA2/NAM7 HELICASE FAMILY"/>
    <property type="match status" value="1"/>
</dbReference>
<dbReference type="CDD" id="cd18808">
    <property type="entry name" value="SF1_C_Upf1"/>
    <property type="match status" value="1"/>
</dbReference>
<dbReference type="Gene3D" id="3.40.50.620">
    <property type="entry name" value="HUPs"/>
    <property type="match status" value="1"/>
</dbReference>
<gene>
    <name evidence="3" type="ORF">SCF082_LOCUS18605</name>
</gene>
<feature type="domain" description="AAA+ ATPase" evidence="2">
    <location>
        <begin position="461"/>
        <end position="658"/>
    </location>
</feature>
<dbReference type="SUPFAM" id="SSF52540">
    <property type="entry name" value="P-loop containing nucleoside triphosphate hydrolases"/>
    <property type="match status" value="1"/>
</dbReference>
<comment type="caution">
    <text evidence="3">The sequence shown here is derived from an EMBL/GenBank/DDBJ whole genome shotgun (WGS) entry which is preliminary data.</text>
</comment>
<feature type="region of interest" description="Disordered" evidence="1">
    <location>
        <begin position="1"/>
        <end position="107"/>
    </location>
</feature>
<dbReference type="InterPro" id="IPR014729">
    <property type="entry name" value="Rossmann-like_a/b/a_fold"/>
</dbReference>
<name>A0ABP0KRD8_9DINO</name>
<dbReference type="SUPFAM" id="SSF52374">
    <property type="entry name" value="Nucleotidylyl transferase"/>
    <property type="match status" value="1"/>
</dbReference>
<dbReference type="Pfam" id="PF13087">
    <property type="entry name" value="AAA_12"/>
    <property type="match status" value="1"/>
</dbReference>
<evidence type="ECO:0000256" key="1">
    <source>
        <dbReference type="SAM" id="MobiDB-lite"/>
    </source>
</evidence>
<dbReference type="InterPro" id="IPR045055">
    <property type="entry name" value="DNA2/NAM7-like"/>
</dbReference>
<proteinExistence type="predicted"/>
<dbReference type="Pfam" id="PF13086">
    <property type="entry name" value="AAA_11"/>
    <property type="match status" value="2"/>
</dbReference>
<dbReference type="PANTHER" id="PTHR10887:SF495">
    <property type="entry name" value="HELICASE SENATAXIN ISOFORM X1-RELATED"/>
    <property type="match status" value="1"/>
</dbReference>
<dbReference type="Gene3D" id="3.40.50.300">
    <property type="entry name" value="P-loop containing nucleotide triphosphate hydrolases"/>
    <property type="match status" value="2"/>
</dbReference>
<evidence type="ECO:0000313" key="4">
    <source>
        <dbReference type="Proteomes" id="UP001642464"/>
    </source>
</evidence>
<organism evidence="3 4">
    <name type="scientific">Durusdinium trenchii</name>
    <dbReference type="NCBI Taxonomy" id="1381693"/>
    <lineage>
        <taxon>Eukaryota</taxon>
        <taxon>Sar</taxon>
        <taxon>Alveolata</taxon>
        <taxon>Dinophyceae</taxon>
        <taxon>Suessiales</taxon>
        <taxon>Symbiodiniaceae</taxon>
        <taxon>Durusdinium</taxon>
    </lineage>
</organism>
<dbReference type="InterPro" id="IPR027417">
    <property type="entry name" value="P-loop_NTPase"/>
</dbReference>
<dbReference type="Pfam" id="PF01467">
    <property type="entry name" value="CTP_transf_like"/>
    <property type="match status" value="1"/>
</dbReference>
<evidence type="ECO:0000313" key="3">
    <source>
        <dbReference type="EMBL" id="CAK9029014.1"/>
    </source>
</evidence>
<feature type="compositionally biased region" description="Basic and acidic residues" evidence="1">
    <location>
        <begin position="91"/>
        <end position="107"/>
    </location>
</feature>
<dbReference type="NCBIfam" id="TIGR00125">
    <property type="entry name" value="cyt_tran_rel"/>
    <property type="match status" value="1"/>
</dbReference>
<dbReference type="InterPro" id="IPR041677">
    <property type="entry name" value="DNA2/NAM7_AAA_11"/>
</dbReference>
<dbReference type="SMART" id="SM00382">
    <property type="entry name" value="AAA"/>
    <property type="match status" value="1"/>
</dbReference>
<keyword evidence="4" id="KW-1185">Reference proteome</keyword>
<reference evidence="3 4" key="1">
    <citation type="submission" date="2024-02" db="EMBL/GenBank/DDBJ databases">
        <authorList>
            <person name="Chen Y."/>
            <person name="Shah S."/>
            <person name="Dougan E. K."/>
            <person name="Thang M."/>
            <person name="Chan C."/>
        </authorList>
    </citation>
    <scope>NUCLEOTIDE SEQUENCE [LARGE SCALE GENOMIC DNA]</scope>
</reference>